<keyword evidence="3" id="KW-0808">Transferase</keyword>
<dbReference type="AlphaFoldDB" id="A0A4Y9TRL8"/>
<keyword evidence="1" id="KW-0472">Membrane</keyword>
<dbReference type="EMBL" id="SPVI01000001">
    <property type="protein sequence ID" value="TFW45129.1"/>
    <property type="molecule type" value="Genomic_DNA"/>
</dbReference>
<dbReference type="Proteomes" id="UP000297322">
    <property type="component" value="Unassembled WGS sequence"/>
</dbReference>
<dbReference type="Pfam" id="PF13692">
    <property type="entry name" value="Glyco_trans_1_4"/>
    <property type="match status" value="1"/>
</dbReference>
<organism evidence="3 4">
    <name type="scientific">Pseudomonas fluorescens</name>
    <dbReference type="NCBI Taxonomy" id="294"/>
    <lineage>
        <taxon>Bacteria</taxon>
        <taxon>Pseudomonadati</taxon>
        <taxon>Pseudomonadota</taxon>
        <taxon>Gammaproteobacteria</taxon>
        <taxon>Pseudomonadales</taxon>
        <taxon>Pseudomonadaceae</taxon>
        <taxon>Pseudomonas</taxon>
    </lineage>
</organism>
<keyword evidence="1" id="KW-1003">Cell membrane</keyword>
<evidence type="ECO:0000256" key="1">
    <source>
        <dbReference type="ARBA" id="ARBA00022519"/>
    </source>
</evidence>
<sequence>MLIDRRPSRLSRWRAAYHRLPLPASIKKLLAAIYRRVLLGAVRAIRNAMNAGQTFISPSPVPQPQQAGLADYIIWGAIDWDLRHQRPQQLAQALGATARRVIYVSSSLIDARHAGFELAPLDEQGRLFQVSLFAHGAPRIYAGAPNAAQVRQLLRSIGEVLLWSGSTRVISLVQHPFWCDIAGELPDSRLIYDCMDHHQGFDDNAPDILQLERRLVRDADLRLFTSDWLARQWPAQPHEPSAIIRNAADFAHFSSPPASVYRDRLQRRVIGYYGAIAGWFDAELVASIAEAFAQHVVLLIGADTAGVQARLRGCPNVEFMGEVPYGALPYYAHGFDVCIVPFRVTPLTLATNPVKVYEYLSAGKPVVSVDLPEMQQFGALVQVARDTPGFIAAITQALAPSTAEHLAQRQAFAAQQTWTHRADALITLAEHRDHAARVSVIVVTYNNLALTRACLESLERHREGIALQIIVVDNASSDATADFLAQWAADSGHRVILNPDNRGFAAANNQGLAVATGDYLVLLNNDTQVTSGWASTLQRHLQRNPELGLIGPVTNNIGNQAKVDVTYTSLAQMPQAARRFTCRHLGERVRQPTLAFFCVMMRRSTYTQIGPLDEVYGRGFFEDDDYCRRVEHAGLACACARDVFIHHQLSASFGQINQSERQALFEKNKAIYEAKWGPWVPHQHE</sequence>
<protein>
    <submittedName>
        <fullName evidence="3">Glycosyltransferase</fullName>
    </submittedName>
</protein>
<evidence type="ECO:0000313" key="4">
    <source>
        <dbReference type="Proteomes" id="UP000297322"/>
    </source>
</evidence>
<reference evidence="3 4" key="1">
    <citation type="submission" date="2019-03" db="EMBL/GenBank/DDBJ databases">
        <title>Biocontrol and xenobiotic degradation properties of endophytic Pseudomonas fluorescens strain BRZ63.</title>
        <authorList>
            <person name="Chlebek D.A."/>
            <person name="Pinski A."/>
            <person name="Zur J.P."/>
            <person name="Michalska J."/>
            <person name="Hupert-Kocurek K.T."/>
        </authorList>
    </citation>
    <scope>NUCLEOTIDE SEQUENCE [LARGE SCALE GENOMIC DNA]</scope>
    <source>
        <strain evidence="3 4">BRZ63</strain>
    </source>
</reference>
<name>A0A4Y9TRL8_PSEFL</name>
<dbReference type="InterPro" id="IPR029044">
    <property type="entry name" value="Nucleotide-diphossugar_trans"/>
</dbReference>
<dbReference type="CDD" id="cd04186">
    <property type="entry name" value="GT_2_like_c"/>
    <property type="match status" value="1"/>
</dbReference>
<dbReference type="Gene3D" id="3.90.550.10">
    <property type="entry name" value="Spore Coat Polysaccharide Biosynthesis Protein SpsA, Chain A"/>
    <property type="match status" value="1"/>
</dbReference>
<dbReference type="SUPFAM" id="SSF53756">
    <property type="entry name" value="UDP-Glycosyltransferase/glycogen phosphorylase"/>
    <property type="match status" value="1"/>
</dbReference>
<dbReference type="Pfam" id="PF00535">
    <property type="entry name" value="Glycos_transf_2"/>
    <property type="match status" value="1"/>
</dbReference>
<dbReference type="PANTHER" id="PTHR43179">
    <property type="entry name" value="RHAMNOSYLTRANSFERASE WBBL"/>
    <property type="match status" value="1"/>
</dbReference>
<dbReference type="PANTHER" id="PTHR43179:SF7">
    <property type="entry name" value="RHAMNOSYLTRANSFERASE WBBL"/>
    <property type="match status" value="1"/>
</dbReference>
<dbReference type="Gene3D" id="3.40.50.2000">
    <property type="entry name" value="Glycogen Phosphorylase B"/>
    <property type="match status" value="1"/>
</dbReference>
<evidence type="ECO:0000259" key="2">
    <source>
        <dbReference type="Pfam" id="PF00535"/>
    </source>
</evidence>
<feature type="domain" description="Glycosyltransferase 2-like" evidence="2">
    <location>
        <begin position="439"/>
        <end position="574"/>
    </location>
</feature>
<keyword evidence="1" id="KW-0997">Cell inner membrane</keyword>
<proteinExistence type="predicted"/>
<evidence type="ECO:0000313" key="3">
    <source>
        <dbReference type="EMBL" id="TFW45129.1"/>
    </source>
</evidence>
<dbReference type="SUPFAM" id="SSF53448">
    <property type="entry name" value="Nucleotide-diphospho-sugar transferases"/>
    <property type="match status" value="1"/>
</dbReference>
<dbReference type="GO" id="GO:0016740">
    <property type="term" value="F:transferase activity"/>
    <property type="evidence" value="ECO:0007669"/>
    <property type="project" value="UniProtKB-KW"/>
</dbReference>
<comment type="caution">
    <text evidence="3">The sequence shown here is derived from an EMBL/GenBank/DDBJ whole genome shotgun (WGS) entry which is preliminary data.</text>
</comment>
<dbReference type="InterPro" id="IPR001173">
    <property type="entry name" value="Glyco_trans_2-like"/>
</dbReference>
<dbReference type="RefSeq" id="WP_135196148.1">
    <property type="nucleotide sequence ID" value="NZ_SPVI01000001.1"/>
</dbReference>
<accession>A0A4Y9TRL8</accession>
<gene>
    <name evidence="3" type="ORF">E4T65_01355</name>
</gene>